<reference evidence="2" key="1">
    <citation type="journal article" date="2020" name="Stud. Mycol.">
        <title>101 Dothideomycetes genomes: a test case for predicting lifestyles and emergence of pathogens.</title>
        <authorList>
            <person name="Haridas S."/>
            <person name="Albert R."/>
            <person name="Binder M."/>
            <person name="Bloem J."/>
            <person name="Labutti K."/>
            <person name="Salamov A."/>
            <person name="Andreopoulos B."/>
            <person name="Baker S."/>
            <person name="Barry K."/>
            <person name="Bills G."/>
            <person name="Bluhm B."/>
            <person name="Cannon C."/>
            <person name="Castanera R."/>
            <person name="Culley D."/>
            <person name="Daum C."/>
            <person name="Ezra D."/>
            <person name="Gonzalez J."/>
            <person name="Henrissat B."/>
            <person name="Kuo A."/>
            <person name="Liang C."/>
            <person name="Lipzen A."/>
            <person name="Lutzoni F."/>
            <person name="Magnuson J."/>
            <person name="Mondo S."/>
            <person name="Nolan M."/>
            <person name="Ohm R."/>
            <person name="Pangilinan J."/>
            <person name="Park H.-J."/>
            <person name="Ramirez L."/>
            <person name="Alfaro M."/>
            <person name="Sun H."/>
            <person name="Tritt A."/>
            <person name="Yoshinaga Y."/>
            <person name="Zwiers L.-H."/>
            <person name="Turgeon B."/>
            <person name="Goodwin S."/>
            <person name="Spatafora J."/>
            <person name="Crous P."/>
            <person name="Grigoriev I."/>
        </authorList>
    </citation>
    <scope>NUCLEOTIDE SEQUENCE</scope>
    <source>
        <strain evidence="2">CBS 101060</strain>
    </source>
</reference>
<comment type="caution">
    <text evidence="2">The sequence shown here is derived from an EMBL/GenBank/DDBJ whole genome shotgun (WGS) entry which is preliminary data.</text>
</comment>
<dbReference type="AlphaFoldDB" id="A0A9P4SHD4"/>
<organism evidence="2 3">
    <name type="scientific">Patellaria atrata CBS 101060</name>
    <dbReference type="NCBI Taxonomy" id="1346257"/>
    <lineage>
        <taxon>Eukaryota</taxon>
        <taxon>Fungi</taxon>
        <taxon>Dikarya</taxon>
        <taxon>Ascomycota</taxon>
        <taxon>Pezizomycotina</taxon>
        <taxon>Dothideomycetes</taxon>
        <taxon>Dothideomycetes incertae sedis</taxon>
        <taxon>Patellariales</taxon>
        <taxon>Patellariaceae</taxon>
        <taxon>Patellaria</taxon>
    </lineage>
</organism>
<keyword evidence="3" id="KW-1185">Reference proteome</keyword>
<evidence type="ECO:0000256" key="1">
    <source>
        <dbReference type="SAM" id="MobiDB-lite"/>
    </source>
</evidence>
<name>A0A9P4SHD4_9PEZI</name>
<dbReference type="Proteomes" id="UP000799429">
    <property type="component" value="Unassembled WGS sequence"/>
</dbReference>
<evidence type="ECO:0000313" key="2">
    <source>
        <dbReference type="EMBL" id="KAF2842956.1"/>
    </source>
</evidence>
<sequence>MARPAKVKTLAIGDDPHNFKHQGGNNVSSPVDEAEEDGVQPDSQELDAVDVGEMLKRVLQSSRTRRQERRKKFEESYAARFDALEGKITTTFDTHRKRVVRIHKAQLDHLIQLLQRKQAIEQKMAACVQRLERAHASRTQMLQNVVKRRLRHLEKE</sequence>
<accession>A0A9P4SHD4</accession>
<protein>
    <submittedName>
        <fullName evidence="2">Uncharacterized protein</fullName>
    </submittedName>
</protein>
<gene>
    <name evidence="2" type="ORF">M501DRAFT_993750</name>
</gene>
<dbReference type="EMBL" id="MU006089">
    <property type="protein sequence ID" value="KAF2842956.1"/>
    <property type="molecule type" value="Genomic_DNA"/>
</dbReference>
<proteinExistence type="predicted"/>
<dbReference type="OrthoDB" id="3747906at2759"/>
<feature type="region of interest" description="Disordered" evidence="1">
    <location>
        <begin position="1"/>
        <end position="45"/>
    </location>
</feature>
<evidence type="ECO:0000313" key="3">
    <source>
        <dbReference type="Proteomes" id="UP000799429"/>
    </source>
</evidence>
<feature type="compositionally biased region" description="Acidic residues" evidence="1">
    <location>
        <begin position="32"/>
        <end position="45"/>
    </location>
</feature>